<dbReference type="PANTHER" id="PTHR10947">
    <property type="entry name" value="PHENYLALANYL-TRNA SYNTHETASE BETA CHAIN AND LEUCINE-RICH REPEAT-CONTAINING PROTEIN 47"/>
    <property type="match status" value="1"/>
</dbReference>
<comment type="cofactor">
    <cofactor evidence="1">
        <name>Mg(2+)</name>
        <dbReference type="ChEBI" id="CHEBI:18420"/>
    </cofactor>
</comment>
<dbReference type="EC" id="6.1.1.20" evidence="5"/>
<keyword evidence="9" id="KW-0479">Metal-binding</keyword>
<dbReference type="Pfam" id="PF18262">
    <property type="entry name" value="PhetRS_B1"/>
    <property type="match status" value="1"/>
</dbReference>
<evidence type="ECO:0000256" key="15">
    <source>
        <dbReference type="ARBA" id="ARBA00033189"/>
    </source>
</evidence>
<dbReference type="CDD" id="cd00769">
    <property type="entry name" value="PheRS_beta_core"/>
    <property type="match status" value="1"/>
</dbReference>
<keyword evidence="7" id="KW-0963">Cytoplasm</keyword>
<dbReference type="SMART" id="SM00874">
    <property type="entry name" value="B5"/>
    <property type="match status" value="1"/>
</dbReference>
<evidence type="ECO:0000256" key="6">
    <source>
        <dbReference type="ARBA" id="ARBA00017032"/>
    </source>
</evidence>
<dbReference type="InterPro" id="IPR040659">
    <property type="entry name" value="PhetRS_B1"/>
</dbReference>
<keyword evidence="14" id="KW-0030">Aminoacyl-tRNA synthetase</keyword>
<comment type="subcellular location">
    <subcellularLocation>
        <location evidence="2">Cytoplasm</location>
    </subcellularLocation>
</comment>
<protein>
    <recommendedName>
        <fullName evidence="6">Phenylalanine--tRNA ligase beta subunit</fullName>
        <ecNumber evidence="5">6.1.1.20</ecNumber>
    </recommendedName>
    <alternativeName>
        <fullName evidence="15">Phenylalanyl-tRNA synthetase beta subunit</fullName>
    </alternativeName>
</protein>
<dbReference type="InterPro" id="IPR005146">
    <property type="entry name" value="B3/B4_tRNA-bd"/>
</dbReference>
<name>A0A0A1XCZ9_ZEUCU</name>
<organism evidence="18">
    <name type="scientific">Zeugodacus cucurbitae</name>
    <name type="common">Melon fruit fly</name>
    <name type="synonym">Bactrocera cucurbitae</name>
    <dbReference type="NCBI Taxonomy" id="28588"/>
    <lineage>
        <taxon>Eukaryota</taxon>
        <taxon>Metazoa</taxon>
        <taxon>Ecdysozoa</taxon>
        <taxon>Arthropoda</taxon>
        <taxon>Hexapoda</taxon>
        <taxon>Insecta</taxon>
        <taxon>Pterygota</taxon>
        <taxon>Neoptera</taxon>
        <taxon>Endopterygota</taxon>
        <taxon>Diptera</taxon>
        <taxon>Brachycera</taxon>
        <taxon>Muscomorpha</taxon>
        <taxon>Tephritoidea</taxon>
        <taxon>Tephritidae</taxon>
        <taxon>Zeugodacus</taxon>
        <taxon>Zeugodacus</taxon>
    </lineage>
</organism>
<evidence type="ECO:0000256" key="10">
    <source>
        <dbReference type="ARBA" id="ARBA00022741"/>
    </source>
</evidence>
<dbReference type="InterPro" id="IPR020825">
    <property type="entry name" value="Phe-tRNA_synthase-like_B3/B4"/>
</dbReference>
<gene>
    <name evidence="18" type="primary">CG5706</name>
    <name evidence="18" type="ORF">g.38720</name>
</gene>
<dbReference type="GO" id="GO:0006432">
    <property type="term" value="P:phenylalanyl-tRNA aminoacylation"/>
    <property type="evidence" value="ECO:0007669"/>
    <property type="project" value="InterPro"/>
</dbReference>
<sequence>MPTIGVKRDLLFDQLGQKYTDDEFQQLCFAFGLELDEVTTEKQMLTKEQGEVAAIADASEEIIYRIDIPANRYDLLCIEGLVTALLVFLGKIRPPKFIKVEPTKRQVLKILPETAQIRPFAVAAVLRNITFNKDAYDSFIELQDKLHQNLCRKRALVAIGTHDLDTVQGPFTYEARTPENIEFIPLNQTKKMNGHELMEFYTNHAQLKQYLPIIRDSPVYPIIYDANGVVLSLPPIINGDHSKITLQTRNVFIECTATDLTKAKIVLDTLVCMFSVHCAEKFTVEPCDVEQPDGTVVSYPQLEVRKTVISAANANAYIGIKEEPTKIADMLTRMYLESHVEEGGTNITVQVPPTRHDVLHACDIYEDVAIAYGYNNIKKSLPAFMHIAKQFPLNKLTEQLREQVAQAGFTEALTFTLCSRDDIARKLNKSIDSIAAVHIANPKTLEFQVVRTTLLPGLLKTLVANRKMPLPLKLFEISDVVVADDDTEVGARNERRLCAVNCNKTAGFEVVHGLLDRVMQLLDVPWKTGNQKQGYYLQATDDPAYFPGRCASILLNGVTIGRIGVLHPTVLQAFELTTPCSAVEINIEPFV</sequence>
<dbReference type="Pfam" id="PF03484">
    <property type="entry name" value="B5"/>
    <property type="match status" value="1"/>
</dbReference>
<evidence type="ECO:0000256" key="3">
    <source>
        <dbReference type="ARBA" id="ARBA00007438"/>
    </source>
</evidence>
<dbReference type="FunFam" id="3.30.56.10:FF:000005">
    <property type="entry name" value="Phenylalanine--tRNA ligase beta subunit"/>
    <property type="match status" value="1"/>
</dbReference>
<evidence type="ECO:0000256" key="4">
    <source>
        <dbReference type="ARBA" id="ARBA00011209"/>
    </source>
</evidence>
<dbReference type="SMART" id="SM00873">
    <property type="entry name" value="B3_4"/>
    <property type="match status" value="1"/>
</dbReference>
<dbReference type="Gene3D" id="3.30.930.10">
    <property type="entry name" value="Bira Bifunctional Protein, Domain 2"/>
    <property type="match status" value="1"/>
</dbReference>
<comment type="catalytic activity">
    <reaction evidence="16">
        <text>tRNA(Phe) + L-phenylalanine + ATP = L-phenylalanyl-tRNA(Phe) + AMP + diphosphate + H(+)</text>
        <dbReference type="Rhea" id="RHEA:19413"/>
        <dbReference type="Rhea" id="RHEA-COMP:9668"/>
        <dbReference type="Rhea" id="RHEA-COMP:9699"/>
        <dbReference type="ChEBI" id="CHEBI:15378"/>
        <dbReference type="ChEBI" id="CHEBI:30616"/>
        <dbReference type="ChEBI" id="CHEBI:33019"/>
        <dbReference type="ChEBI" id="CHEBI:58095"/>
        <dbReference type="ChEBI" id="CHEBI:78442"/>
        <dbReference type="ChEBI" id="CHEBI:78531"/>
        <dbReference type="ChEBI" id="CHEBI:456215"/>
        <dbReference type="EC" id="6.1.1.20"/>
    </reaction>
</comment>
<dbReference type="PROSITE" id="PS51483">
    <property type="entry name" value="B5"/>
    <property type="match status" value="1"/>
</dbReference>
<dbReference type="SUPFAM" id="SSF46955">
    <property type="entry name" value="Putative DNA-binding domain"/>
    <property type="match status" value="2"/>
</dbReference>
<dbReference type="InterPro" id="IPR004531">
    <property type="entry name" value="Phe-tRNA-synth_IIc_bsu_arc_euk"/>
</dbReference>
<evidence type="ECO:0000256" key="1">
    <source>
        <dbReference type="ARBA" id="ARBA00001946"/>
    </source>
</evidence>
<feature type="domain" description="B5" evidence="17">
    <location>
        <begin position="302"/>
        <end position="379"/>
    </location>
</feature>
<keyword evidence="10" id="KW-0547">Nucleotide-binding</keyword>
<comment type="subunit">
    <text evidence="4">Tetramer of two alpha and two beta subunits.</text>
</comment>
<evidence type="ECO:0000256" key="9">
    <source>
        <dbReference type="ARBA" id="ARBA00022723"/>
    </source>
</evidence>
<evidence type="ECO:0000256" key="14">
    <source>
        <dbReference type="ARBA" id="ARBA00023146"/>
    </source>
</evidence>
<dbReference type="Pfam" id="PF17759">
    <property type="entry name" value="tRNA_synthFbeta"/>
    <property type="match status" value="1"/>
</dbReference>
<dbReference type="FunFam" id="3.30.56.10:FF:000003">
    <property type="entry name" value="Phenylalanine--tRNA ligase beta subunit"/>
    <property type="match status" value="1"/>
</dbReference>
<dbReference type="InterPro" id="IPR041616">
    <property type="entry name" value="PheRS_beta_core"/>
</dbReference>
<evidence type="ECO:0000256" key="13">
    <source>
        <dbReference type="ARBA" id="ARBA00022917"/>
    </source>
</evidence>
<dbReference type="SUPFAM" id="SSF55681">
    <property type="entry name" value="Class II aaRS and biotin synthetases"/>
    <property type="match status" value="1"/>
</dbReference>
<evidence type="ECO:0000256" key="12">
    <source>
        <dbReference type="ARBA" id="ARBA00022842"/>
    </source>
</evidence>
<dbReference type="FunFam" id="3.50.40.10:FF:000002">
    <property type="entry name" value="phenylalanine--tRNA ligase beta subunit"/>
    <property type="match status" value="1"/>
</dbReference>
<reference evidence="18" key="1">
    <citation type="submission" date="2014-11" db="EMBL/GenBank/DDBJ databases">
        <authorList>
            <person name="Geib S."/>
        </authorList>
    </citation>
    <scope>NUCLEOTIDE SEQUENCE</scope>
</reference>
<evidence type="ECO:0000256" key="2">
    <source>
        <dbReference type="ARBA" id="ARBA00004496"/>
    </source>
</evidence>
<dbReference type="FunFam" id="3.30.930.10:FF:000032">
    <property type="entry name" value="Phenylalanine--tRNA ligase beta subunit"/>
    <property type="match status" value="1"/>
</dbReference>
<reference evidence="18" key="2">
    <citation type="journal article" date="2015" name="Gigascience">
        <title>Reconstructing a comprehensive transcriptome assembly of a white-pupal translocated strain of the pest fruit fly Bactrocera cucurbitae.</title>
        <authorList>
            <person name="Sim S.B."/>
            <person name="Calla B."/>
            <person name="Hall B."/>
            <person name="DeRego T."/>
            <person name="Geib S.M."/>
        </authorList>
    </citation>
    <scope>NUCLEOTIDE SEQUENCE</scope>
</reference>
<dbReference type="InterPro" id="IPR045060">
    <property type="entry name" value="Phe-tRNA-ligase_IIc_bsu"/>
</dbReference>
<evidence type="ECO:0000313" key="18">
    <source>
        <dbReference type="EMBL" id="JAD08343.1"/>
    </source>
</evidence>
<dbReference type="GO" id="GO:0004826">
    <property type="term" value="F:phenylalanine-tRNA ligase activity"/>
    <property type="evidence" value="ECO:0007669"/>
    <property type="project" value="UniProtKB-EC"/>
</dbReference>
<dbReference type="GO" id="GO:0000287">
    <property type="term" value="F:magnesium ion binding"/>
    <property type="evidence" value="ECO:0007669"/>
    <property type="project" value="InterPro"/>
</dbReference>
<evidence type="ECO:0000256" key="7">
    <source>
        <dbReference type="ARBA" id="ARBA00022490"/>
    </source>
</evidence>
<dbReference type="GO" id="GO:0005524">
    <property type="term" value="F:ATP binding"/>
    <property type="evidence" value="ECO:0007669"/>
    <property type="project" value="UniProtKB-KW"/>
</dbReference>
<evidence type="ECO:0000256" key="5">
    <source>
        <dbReference type="ARBA" id="ARBA00012814"/>
    </source>
</evidence>
<dbReference type="NCBIfam" id="TIGR00471">
    <property type="entry name" value="pheT_arch"/>
    <property type="match status" value="1"/>
</dbReference>
<dbReference type="Gene3D" id="3.50.40.10">
    <property type="entry name" value="Phenylalanyl-trna Synthetase, Chain B, domain 3"/>
    <property type="match status" value="1"/>
</dbReference>
<evidence type="ECO:0000259" key="17">
    <source>
        <dbReference type="PROSITE" id="PS51483"/>
    </source>
</evidence>
<evidence type="ECO:0000256" key="11">
    <source>
        <dbReference type="ARBA" id="ARBA00022840"/>
    </source>
</evidence>
<evidence type="ECO:0000256" key="16">
    <source>
        <dbReference type="ARBA" id="ARBA00049255"/>
    </source>
</evidence>
<dbReference type="AlphaFoldDB" id="A0A0A1XCZ9"/>
<dbReference type="GO" id="GO:0009328">
    <property type="term" value="C:phenylalanine-tRNA ligase complex"/>
    <property type="evidence" value="ECO:0007669"/>
    <property type="project" value="TreeGrafter"/>
</dbReference>
<keyword evidence="11" id="KW-0067">ATP-binding</keyword>
<dbReference type="InterPro" id="IPR045864">
    <property type="entry name" value="aa-tRNA-synth_II/BPL/LPL"/>
</dbReference>
<dbReference type="InterPro" id="IPR009061">
    <property type="entry name" value="DNA-bd_dom_put_sf"/>
</dbReference>
<evidence type="ECO:0000256" key="8">
    <source>
        <dbReference type="ARBA" id="ARBA00022598"/>
    </source>
</evidence>
<keyword evidence="12" id="KW-0460">Magnesium</keyword>
<dbReference type="Gene3D" id="3.30.56.10">
    <property type="match status" value="2"/>
</dbReference>
<comment type="similarity">
    <text evidence="3">Belongs to the phenylalanyl-tRNA synthetase beta subunit family. Type 2 subfamily.</text>
</comment>
<dbReference type="SUPFAM" id="SSF56037">
    <property type="entry name" value="PheT/TilS domain"/>
    <property type="match status" value="1"/>
</dbReference>
<dbReference type="Pfam" id="PF03483">
    <property type="entry name" value="B3_4"/>
    <property type="match status" value="1"/>
</dbReference>
<dbReference type="InterPro" id="IPR005147">
    <property type="entry name" value="tRNA_synthase_B5-dom"/>
</dbReference>
<dbReference type="GO" id="GO:0003723">
    <property type="term" value="F:RNA binding"/>
    <property type="evidence" value="ECO:0007669"/>
    <property type="project" value="InterPro"/>
</dbReference>
<keyword evidence="13" id="KW-0648">Protein biosynthesis</keyword>
<dbReference type="EMBL" id="GBXI01005949">
    <property type="protein sequence ID" value="JAD08343.1"/>
    <property type="molecule type" value="Transcribed_RNA"/>
</dbReference>
<dbReference type="PANTHER" id="PTHR10947:SF0">
    <property type="entry name" value="PHENYLALANINE--TRNA LIGASE BETA SUBUNIT"/>
    <property type="match status" value="1"/>
</dbReference>
<accession>A0A0A1XCZ9</accession>
<keyword evidence="8 18" id="KW-0436">Ligase</keyword>
<proteinExistence type="inferred from homology"/>